<dbReference type="AlphaFoldDB" id="A0A927FRS3"/>
<gene>
    <name evidence="2" type="ORF">IC608_01790</name>
</gene>
<feature type="signal peptide" evidence="1">
    <location>
        <begin position="1"/>
        <end position="20"/>
    </location>
</feature>
<dbReference type="Proteomes" id="UP000654108">
    <property type="component" value="Unassembled WGS sequence"/>
</dbReference>
<evidence type="ECO:0000313" key="3">
    <source>
        <dbReference type="Proteomes" id="UP000654108"/>
    </source>
</evidence>
<evidence type="ECO:0008006" key="4">
    <source>
        <dbReference type="Google" id="ProtNLM"/>
    </source>
</evidence>
<accession>A0A927FRS3</accession>
<proteinExistence type="predicted"/>
<sequence length="108" mass="11539">MKTTVALLALAALAAGTAGAAALDRHVRINNTSSYDIIEFYASNTGSKSWEEDILGKNILPAGESVMINIDDGSGYCKYDFMAVFEDGDQVTSANNNVCELAEFSFTD</sequence>
<evidence type="ECO:0000313" key="2">
    <source>
        <dbReference type="EMBL" id="MBD8064207.1"/>
    </source>
</evidence>
<reference evidence="2" key="1">
    <citation type="submission" date="2020-09" db="EMBL/GenBank/DDBJ databases">
        <title>Genome seq and assembly of Devosia sp.</title>
        <authorList>
            <person name="Chhetri G."/>
        </authorList>
    </citation>
    <scope>NUCLEOTIDE SEQUENCE</scope>
    <source>
        <strain evidence="2">PTR5</strain>
    </source>
</reference>
<comment type="caution">
    <text evidence="2">The sequence shown here is derived from an EMBL/GenBank/DDBJ whole genome shotgun (WGS) entry which is preliminary data.</text>
</comment>
<evidence type="ECO:0000256" key="1">
    <source>
        <dbReference type="SAM" id="SignalP"/>
    </source>
</evidence>
<name>A0A927FRS3_9HYPH</name>
<organism evidence="2 3">
    <name type="scientific">Devosia oryzisoli</name>
    <dbReference type="NCBI Taxonomy" id="2774138"/>
    <lineage>
        <taxon>Bacteria</taxon>
        <taxon>Pseudomonadati</taxon>
        <taxon>Pseudomonadota</taxon>
        <taxon>Alphaproteobacteria</taxon>
        <taxon>Hyphomicrobiales</taxon>
        <taxon>Devosiaceae</taxon>
        <taxon>Devosia</taxon>
    </lineage>
</organism>
<protein>
    <recommendedName>
        <fullName evidence="4">Argininosuccinate lyase</fullName>
    </recommendedName>
</protein>
<keyword evidence="1" id="KW-0732">Signal</keyword>
<dbReference type="RefSeq" id="WP_191772314.1">
    <property type="nucleotide sequence ID" value="NZ_JACYFU010000001.1"/>
</dbReference>
<feature type="chain" id="PRO_5037635182" description="Argininosuccinate lyase" evidence="1">
    <location>
        <begin position="21"/>
        <end position="108"/>
    </location>
</feature>
<keyword evidence="3" id="KW-1185">Reference proteome</keyword>
<dbReference type="EMBL" id="JACYFU010000001">
    <property type="protein sequence ID" value="MBD8064207.1"/>
    <property type="molecule type" value="Genomic_DNA"/>
</dbReference>